<dbReference type="InterPro" id="IPR013149">
    <property type="entry name" value="ADH-like_C"/>
</dbReference>
<dbReference type="HOGENOM" id="CLU_026673_3_3_2"/>
<dbReference type="KEGG" id="nvn:NVIE_024420"/>
<accession>A0A060HUC6</accession>
<dbReference type="SMART" id="SM00829">
    <property type="entry name" value="PKS_ER"/>
    <property type="match status" value="1"/>
</dbReference>
<evidence type="ECO:0000313" key="3">
    <source>
        <dbReference type="EMBL" id="AIC16707.1"/>
    </source>
</evidence>
<dbReference type="OrthoDB" id="8709at2157"/>
<dbReference type="Proteomes" id="UP000027093">
    <property type="component" value="Chromosome"/>
</dbReference>
<dbReference type="RefSeq" id="WP_075055414.1">
    <property type="nucleotide sequence ID" value="NZ_CP007536.1"/>
</dbReference>
<organism evidence="3 4">
    <name type="scientific">Nitrososphaera viennensis EN76</name>
    <dbReference type="NCBI Taxonomy" id="926571"/>
    <lineage>
        <taxon>Archaea</taxon>
        <taxon>Nitrososphaerota</taxon>
        <taxon>Nitrososphaeria</taxon>
        <taxon>Nitrososphaerales</taxon>
        <taxon>Nitrososphaeraceae</taxon>
        <taxon>Nitrososphaera</taxon>
    </lineage>
</organism>
<dbReference type="Pfam" id="PF00107">
    <property type="entry name" value="ADH_zinc_N"/>
    <property type="match status" value="1"/>
</dbReference>
<dbReference type="InterPro" id="IPR013154">
    <property type="entry name" value="ADH-like_N"/>
</dbReference>
<name>A0A060HUC6_9ARCH</name>
<dbReference type="Gene3D" id="3.90.180.10">
    <property type="entry name" value="Medium-chain alcohol dehydrogenases, catalytic domain"/>
    <property type="match status" value="1"/>
</dbReference>
<dbReference type="STRING" id="926571.NVIE_024420"/>
<keyword evidence="4" id="KW-1185">Reference proteome</keyword>
<dbReference type="AlphaFoldDB" id="A0A060HUC6"/>
<protein>
    <submittedName>
        <fullName evidence="3">Putative NAD-dependent alcohol dehydrogenase</fullName>
        <ecNumber evidence="3">1.1.1.1</ecNumber>
    </submittedName>
</protein>
<dbReference type="PANTHER" id="PTHR44154">
    <property type="entry name" value="QUINONE OXIDOREDUCTASE"/>
    <property type="match status" value="1"/>
</dbReference>
<dbReference type="Pfam" id="PF08240">
    <property type="entry name" value="ADH_N"/>
    <property type="match status" value="1"/>
</dbReference>
<dbReference type="EC" id="1.1.1.1" evidence="3"/>
<reference evidence="3 4" key="1">
    <citation type="journal article" date="2014" name="Int. J. Syst. Evol. Microbiol.">
        <title>Nitrososphaera viennensis gen. nov., sp. nov., an aerobic and mesophilic, ammonia-oxidizing archaeon from soil and a member of the archaeal phylum Thaumarchaeota.</title>
        <authorList>
            <person name="Stieglmeier M."/>
            <person name="Klingl A."/>
            <person name="Alves R.J."/>
            <person name="Rittmann S.K."/>
            <person name="Melcher M."/>
            <person name="Leisch N."/>
            <person name="Schleper C."/>
        </authorList>
    </citation>
    <scope>NUCLEOTIDE SEQUENCE [LARGE SCALE GENOMIC DNA]</scope>
    <source>
        <strain evidence="3">EN76</strain>
    </source>
</reference>
<dbReference type="SUPFAM" id="SSF50129">
    <property type="entry name" value="GroES-like"/>
    <property type="match status" value="1"/>
</dbReference>
<dbReference type="GeneID" id="74947683"/>
<evidence type="ECO:0000259" key="2">
    <source>
        <dbReference type="SMART" id="SM00829"/>
    </source>
</evidence>
<dbReference type="InterPro" id="IPR051603">
    <property type="entry name" value="Zinc-ADH_QOR/CCCR"/>
</dbReference>
<sequence length="352" mass="38364">MKAAVFREYNKDPTKVVKIEDIDVPKIKPNEVLIKVESASYNYNDLWAIWGEPVKTPLPHISGSDVAGTIVEVGSDVQKLKVGDRVASHSNMSCRVCEACTSGREYDCNDRTIWGFQTGPLWGGFAQYTRLPEVNVVKIADNVSFEDAAAVSMVGMTSWHMLVGRAKIKPGQTVLIMGGGSGVGMVGIQIAKLYNCTVIATAGNKDKMDKCLGLGADYVVNHREADWYKKVRAISKELGQPGIDVVFEHIGKSTFPQEVGLLKMGGTLVATGATTGYDSTIDLRYLFFKGTNLLGSTQGTKAELEDVMYWVSKGKIKPVIDSVLPFSDMVKGHVMMAEAQQFGKILTTPQKL</sequence>
<proteinExistence type="predicted"/>
<dbReference type="InterPro" id="IPR036291">
    <property type="entry name" value="NAD(P)-bd_dom_sf"/>
</dbReference>
<dbReference type="InterPro" id="IPR020843">
    <property type="entry name" value="ER"/>
</dbReference>
<dbReference type="GO" id="GO:0004022">
    <property type="term" value="F:alcohol dehydrogenase (NAD+) activity"/>
    <property type="evidence" value="ECO:0007669"/>
    <property type="project" value="UniProtKB-EC"/>
</dbReference>
<dbReference type="Gene3D" id="3.40.50.720">
    <property type="entry name" value="NAD(P)-binding Rossmann-like Domain"/>
    <property type="match status" value="1"/>
</dbReference>
<evidence type="ECO:0000256" key="1">
    <source>
        <dbReference type="ARBA" id="ARBA00022857"/>
    </source>
</evidence>
<feature type="domain" description="Enoyl reductase (ER)" evidence="2">
    <location>
        <begin position="12"/>
        <end position="347"/>
    </location>
</feature>
<dbReference type="EMBL" id="CP007536">
    <property type="protein sequence ID" value="AIC16707.1"/>
    <property type="molecule type" value="Genomic_DNA"/>
</dbReference>
<keyword evidence="3" id="KW-0560">Oxidoreductase</keyword>
<dbReference type="PANTHER" id="PTHR44154:SF1">
    <property type="entry name" value="QUINONE OXIDOREDUCTASE"/>
    <property type="match status" value="1"/>
</dbReference>
<evidence type="ECO:0000313" key="4">
    <source>
        <dbReference type="Proteomes" id="UP000027093"/>
    </source>
</evidence>
<dbReference type="InterPro" id="IPR011032">
    <property type="entry name" value="GroES-like_sf"/>
</dbReference>
<keyword evidence="1" id="KW-0521">NADP</keyword>
<dbReference type="SUPFAM" id="SSF51735">
    <property type="entry name" value="NAD(P)-binding Rossmann-fold domains"/>
    <property type="match status" value="1"/>
</dbReference>
<gene>
    <name evidence="3" type="primary">adh4</name>
    <name evidence="3" type="ORF">NVIE_024420</name>
</gene>